<evidence type="ECO:0000313" key="3">
    <source>
        <dbReference type="Proteomes" id="UP001164929"/>
    </source>
</evidence>
<dbReference type="Proteomes" id="UP001164929">
    <property type="component" value="Chromosome 3"/>
</dbReference>
<evidence type="ECO:0000313" key="2">
    <source>
        <dbReference type="EMBL" id="KAJ7003814.1"/>
    </source>
</evidence>
<organism evidence="2 3">
    <name type="scientific">Populus alba x Populus x berolinensis</name>
    <dbReference type="NCBI Taxonomy" id="444605"/>
    <lineage>
        <taxon>Eukaryota</taxon>
        <taxon>Viridiplantae</taxon>
        <taxon>Streptophyta</taxon>
        <taxon>Embryophyta</taxon>
        <taxon>Tracheophyta</taxon>
        <taxon>Spermatophyta</taxon>
        <taxon>Magnoliopsida</taxon>
        <taxon>eudicotyledons</taxon>
        <taxon>Gunneridae</taxon>
        <taxon>Pentapetalae</taxon>
        <taxon>rosids</taxon>
        <taxon>fabids</taxon>
        <taxon>Malpighiales</taxon>
        <taxon>Salicaceae</taxon>
        <taxon>Saliceae</taxon>
        <taxon>Populus</taxon>
    </lineage>
</organism>
<protein>
    <submittedName>
        <fullName evidence="2">Uncharacterized protein</fullName>
    </submittedName>
</protein>
<proteinExistence type="predicted"/>
<reference evidence="2" key="1">
    <citation type="journal article" date="2023" name="Mol. Ecol. Resour.">
        <title>Chromosome-level genome assembly of a triploid poplar Populus alba 'Berolinensis'.</title>
        <authorList>
            <person name="Chen S."/>
            <person name="Yu Y."/>
            <person name="Wang X."/>
            <person name="Wang S."/>
            <person name="Zhang T."/>
            <person name="Zhou Y."/>
            <person name="He R."/>
            <person name="Meng N."/>
            <person name="Wang Y."/>
            <person name="Liu W."/>
            <person name="Liu Z."/>
            <person name="Liu J."/>
            <person name="Guo Q."/>
            <person name="Huang H."/>
            <person name="Sederoff R.R."/>
            <person name="Wang G."/>
            <person name="Qu G."/>
            <person name="Chen S."/>
        </authorList>
    </citation>
    <scope>NUCLEOTIDE SEQUENCE</scope>
    <source>
        <strain evidence="2">SC-2020</strain>
    </source>
</reference>
<gene>
    <name evidence="2" type="ORF">NC653_008881</name>
</gene>
<evidence type="ECO:0000256" key="1">
    <source>
        <dbReference type="SAM" id="Phobius"/>
    </source>
</evidence>
<keyword evidence="1" id="KW-0812">Transmembrane</keyword>
<keyword evidence="1" id="KW-1133">Transmembrane helix</keyword>
<comment type="caution">
    <text evidence="2">The sequence shown here is derived from an EMBL/GenBank/DDBJ whole genome shotgun (WGS) entry which is preliminary data.</text>
</comment>
<dbReference type="EMBL" id="JAQIZT010000003">
    <property type="protein sequence ID" value="KAJ7003814.1"/>
    <property type="molecule type" value="Genomic_DNA"/>
</dbReference>
<accession>A0AAD6R7I8</accession>
<sequence length="65" mass="7449">MVLVSSCVVLHFLALWFHHFRQICLCCLDGAGLFMFCFAFYCFVVSSFLLCFIAAFVESKPEPNE</sequence>
<feature type="transmembrane region" description="Helical" evidence="1">
    <location>
        <begin position="32"/>
        <end position="57"/>
    </location>
</feature>
<keyword evidence="3" id="KW-1185">Reference proteome</keyword>
<keyword evidence="1" id="KW-0472">Membrane</keyword>
<name>A0AAD6R7I8_9ROSI</name>
<dbReference type="AlphaFoldDB" id="A0AAD6R7I8"/>